<comment type="caution">
    <text evidence="2">The sequence shown here is derived from an EMBL/GenBank/DDBJ whole genome shotgun (WGS) entry which is preliminary data.</text>
</comment>
<gene>
    <name evidence="2" type="ORF">UX25_C0048G0001</name>
</gene>
<dbReference type="Proteomes" id="UP000034922">
    <property type="component" value="Unassembled WGS sequence"/>
</dbReference>
<dbReference type="AlphaFoldDB" id="A0A0G1N613"/>
<evidence type="ECO:0000313" key="2">
    <source>
        <dbReference type="EMBL" id="KKU15984.1"/>
    </source>
</evidence>
<evidence type="ECO:0000313" key="3">
    <source>
        <dbReference type="Proteomes" id="UP000034922"/>
    </source>
</evidence>
<organism evidence="2 3">
    <name type="scientific">Candidatus Woesebacteria bacterium GW2011_GWC2_45_9</name>
    <dbReference type="NCBI Taxonomy" id="1618589"/>
    <lineage>
        <taxon>Bacteria</taxon>
        <taxon>Candidatus Woeseibacteriota</taxon>
    </lineage>
</organism>
<protein>
    <submittedName>
        <fullName evidence="2">Uncharacterized protein</fullName>
    </submittedName>
</protein>
<feature type="non-terminal residue" evidence="2">
    <location>
        <position position="23"/>
    </location>
</feature>
<feature type="region of interest" description="Disordered" evidence="1">
    <location>
        <begin position="1"/>
        <end position="23"/>
    </location>
</feature>
<reference evidence="2 3" key="1">
    <citation type="journal article" date="2015" name="Nature">
        <title>rRNA introns, odd ribosomes, and small enigmatic genomes across a large radiation of phyla.</title>
        <authorList>
            <person name="Brown C.T."/>
            <person name="Hug L.A."/>
            <person name="Thomas B.C."/>
            <person name="Sharon I."/>
            <person name="Castelle C.J."/>
            <person name="Singh A."/>
            <person name="Wilkins M.J."/>
            <person name="Williams K.H."/>
            <person name="Banfield J.F."/>
        </authorList>
    </citation>
    <scope>NUCLEOTIDE SEQUENCE [LARGE SCALE GENOMIC DNA]</scope>
</reference>
<sequence length="23" mass="2686">MTKNPAERKKAKRGSLKKQLIFL</sequence>
<proteinExistence type="predicted"/>
<dbReference type="EMBL" id="LCLM01000048">
    <property type="protein sequence ID" value="KKU15984.1"/>
    <property type="molecule type" value="Genomic_DNA"/>
</dbReference>
<evidence type="ECO:0000256" key="1">
    <source>
        <dbReference type="SAM" id="MobiDB-lite"/>
    </source>
</evidence>
<accession>A0A0G1N613</accession>
<name>A0A0G1N613_9BACT</name>